<feature type="compositionally biased region" description="Acidic residues" evidence="6">
    <location>
        <begin position="108"/>
        <end position="136"/>
    </location>
</feature>
<dbReference type="PROSITE" id="PS51194">
    <property type="entry name" value="HELICASE_CTER"/>
    <property type="match status" value="1"/>
</dbReference>
<dbReference type="GO" id="GO:0003676">
    <property type="term" value="F:nucleic acid binding"/>
    <property type="evidence" value="ECO:0007669"/>
    <property type="project" value="InterPro"/>
</dbReference>
<dbReference type="GO" id="GO:0070478">
    <property type="term" value="P:nuclear-transcribed mRNA catabolic process, 3'-5' exonucleolytic nonsense-mediated decay"/>
    <property type="evidence" value="ECO:0007669"/>
    <property type="project" value="TreeGrafter"/>
</dbReference>
<feature type="domain" description="Helicase C-terminal" evidence="8">
    <location>
        <begin position="469"/>
        <end position="665"/>
    </location>
</feature>
<dbReference type="GO" id="GO:0016787">
    <property type="term" value="F:hydrolase activity"/>
    <property type="evidence" value="ECO:0007669"/>
    <property type="project" value="UniProtKB-KW"/>
</dbReference>
<evidence type="ECO:0000313" key="9">
    <source>
        <dbReference type="EMBL" id="BBG94141.1"/>
    </source>
</evidence>
<dbReference type="Gene3D" id="1.10.3380.30">
    <property type="match status" value="1"/>
</dbReference>
<keyword evidence="2" id="KW-0378">Hydrolase</keyword>
<dbReference type="CDD" id="cd18795">
    <property type="entry name" value="SF2_C_Ski2"/>
    <property type="match status" value="1"/>
</dbReference>
<dbReference type="InterPro" id="IPR057416">
    <property type="entry name" value="SH3_ISE2"/>
</dbReference>
<dbReference type="InterPro" id="IPR050699">
    <property type="entry name" value="RNA-DNA_Helicase"/>
</dbReference>
<dbReference type="GO" id="GO:0005524">
    <property type="term" value="F:ATP binding"/>
    <property type="evidence" value="ECO:0007669"/>
    <property type="project" value="UniProtKB-KW"/>
</dbReference>
<feature type="coiled-coil region" evidence="5">
    <location>
        <begin position="953"/>
        <end position="1010"/>
    </location>
</feature>
<dbReference type="AlphaFoldDB" id="A0A4Y1QQM5"/>
<feature type="coiled-coil region" evidence="5">
    <location>
        <begin position="709"/>
        <end position="771"/>
    </location>
</feature>
<dbReference type="InterPro" id="IPR014001">
    <property type="entry name" value="Helicase_ATP-bd"/>
</dbReference>
<dbReference type="Pfam" id="PF08148">
    <property type="entry name" value="DSHCT"/>
    <property type="match status" value="1"/>
</dbReference>
<keyword evidence="5" id="KW-0175">Coiled coil</keyword>
<evidence type="ECO:0000256" key="5">
    <source>
        <dbReference type="SAM" id="Coils"/>
    </source>
</evidence>
<evidence type="ECO:0000256" key="6">
    <source>
        <dbReference type="SAM" id="MobiDB-lite"/>
    </source>
</evidence>
<name>A0A4Y1QQM5_PRUDU</name>
<dbReference type="SMART" id="SM00487">
    <property type="entry name" value="DEXDc"/>
    <property type="match status" value="1"/>
</dbReference>
<dbReference type="SMART" id="SM01142">
    <property type="entry name" value="DSHCT"/>
    <property type="match status" value="1"/>
</dbReference>
<feature type="non-terminal residue" evidence="9">
    <location>
        <position position="1"/>
    </location>
</feature>
<dbReference type="PROSITE" id="PS51192">
    <property type="entry name" value="HELICASE_ATP_BIND_1"/>
    <property type="match status" value="1"/>
</dbReference>
<sequence>TSHRHCPVHSQNITIKNDKPTTELELGCPKISPAMDTLSILTPPHTFTRLLSLKRSSYPLLHHLTQTTHALGFCSTKSPPTYSPSSLRFRVTFQSPSSAFPAKSQLSDADEEEDEDEYEEDDDDEDVAADEYDDVPGDIMSDGLEQSDDEIDTSMAAAEPSTRPEEFKWQRVEKLCSEVKVFGEEMIDDEELASIYDFRIDKFQRLAIQAFLRGSSVVVSAPTSSGKTLIAEAAAVATVARGRRLFYTTPLKALSNQKFREFRETFGDDNVGLLTGDSAVNKDAQVLIMTTEILRNMLYQSVGMASSGDGLFHVDVIVLDEVHYLSDMYRGTVWEEIVIYCPKKVQLICLSATVANPDELAGWIGQIHGKTELVTSSRRPVPLTWHFSTKTSLLPLLDKTGKHMNRRLSVNYLQLNASGTKSYKDDGSRRRSSRRRASEMSYDDSTGNMSRRPLSKNDINLIHRSQVPQITDTLWHLKSRDMLPAIWFIFSRKGCDAAVQYVQDNNLLDDCEMSEVQLALKRFRIKYPDAIRETAVKGLLQGVAAHHAGCLPLWKSFIEELFQRGLVKVVFATETLAAGINMPARTAIIASLSKRSDSGRTQLSPNELFQMAGRAGRRGIDERGHVVLVQSPYEGAEACCKIVFAGLEPLVSQFTASYGMVLNLLAGAKVTSRSNESDDMEASQSGRTLEEARKLVEQSFGNYVGSNVMLAAKEELTRIQKEVEILTLEISDDAIDRKSRKLLSGPAYKEIADLQEELRAEKRLRTELRRRMESQKLSSLRPMLEEFEDGHLPFLCLQYKDSEGVQHSIPAVYLGKVDSFSRSKLKHMVSADDAFALNAVTSEFESNLVFEPSYYVALGSDNSWYLFTEKWIKTVYKTGFPNVALALGDALPREIMSMLLDKTELKWEKLAESELGSFWNMEGSLETWSWSLNVPVLNSLSEHDELLHKSEAYHNAVERYKDQRNKVSRLKKKISRTQGFREYKKIVDMAKFTEEKIKRLKGRSRRLTNRIKQIEPSGWKEFLQISNVIHETRALDINTHVMFPLGVTAAAIRGENELWLAMVLRNKILIDLKPPELAAVCASLVSEGIKVRPWKNNSYIYEPSSTVVDVVNFLDEQRSSFLQLQEKHGVNKPCYLDTQFSGMVEAWVSGLTWKEIMMDCAMDEGDLARLLRRTIDLLVQIPKLPDIDPLLQSNAKTASNIMDRPPISELAG</sequence>
<dbReference type="EMBL" id="AP019297">
    <property type="protein sequence ID" value="BBG94141.1"/>
    <property type="molecule type" value="Genomic_DNA"/>
</dbReference>
<organism evidence="9">
    <name type="scientific">Prunus dulcis</name>
    <name type="common">Almond</name>
    <name type="synonym">Amygdalus dulcis</name>
    <dbReference type="NCBI Taxonomy" id="3755"/>
    <lineage>
        <taxon>Eukaryota</taxon>
        <taxon>Viridiplantae</taxon>
        <taxon>Streptophyta</taxon>
        <taxon>Embryophyta</taxon>
        <taxon>Tracheophyta</taxon>
        <taxon>Spermatophyta</taxon>
        <taxon>Magnoliopsida</taxon>
        <taxon>eudicotyledons</taxon>
        <taxon>Gunneridae</taxon>
        <taxon>Pentapetalae</taxon>
        <taxon>rosids</taxon>
        <taxon>fabids</taxon>
        <taxon>Rosales</taxon>
        <taxon>Rosaceae</taxon>
        <taxon>Amygdaloideae</taxon>
        <taxon>Amygdaleae</taxon>
        <taxon>Prunus</taxon>
    </lineage>
</organism>
<dbReference type="InterPro" id="IPR011545">
    <property type="entry name" value="DEAD/DEAH_box_helicase_dom"/>
</dbReference>
<dbReference type="SUPFAM" id="SSF52540">
    <property type="entry name" value="P-loop containing nucleoside triphosphate hydrolases"/>
    <property type="match status" value="1"/>
</dbReference>
<dbReference type="InterPro" id="IPR012961">
    <property type="entry name" value="Ski2/MTR4_C"/>
</dbReference>
<evidence type="ECO:0000256" key="3">
    <source>
        <dbReference type="ARBA" id="ARBA00022806"/>
    </source>
</evidence>
<dbReference type="Pfam" id="PF25446">
    <property type="entry name" value="SH3_ISE2"/>
    <property type="match status" value="1"/>
</dbReference>
<dbReference type="PANTHER" id="PTHR12131">
    <property type="entry name" value="ATP-DEPENDENT RNA AND DNA HELICASE"/>
    <property type="match status" value="1"/>
</dbReference>
<dbReference type="InterPro" id="IPR027417">
    <property type="entry name" value="P-loop_NTPase"/>
</dbReference>
<dbReference type="Pfam" id="PF00270">
    <property type="entry name" value="DEAD"/>
    <property type="match status" value="1"/>
</dbReference>
<feature type="region of interest" description="Disordered" evidence="6">
    <location>
        <begin position="98"/>
        <end position="146"/>
    </location>
</feature>
<evidence type="ECO:0000259" key="8">
    <source>
        <dbReference type="PROSITE" id="PS51194"/>
    </source>
</evidence>
<feature type="domain" description="Helicase ATP-binding" evidence="7">
    <location>
        <begin position="208"/>
        <end position="372"/>
    </location>
</feature>
<protein>
    <submittedName>
        <fullName evidence="9">DEAD/DEAH box helicase, putative</fullName>
    </submittedName>
</protein>
<accession>A0A4Y1QQM5</accession>
<dbReference type="FunFam" id="1.10.3380.30:FF:000007">
    <property type="entry name" value="DExH-box ATP-dependent RNA helicase DExH15 chloroplastic"/>
    <property type="match status" value="1"/>
</dbReference>
<evidence type="ECO:0000256" key="1">
    <source>
        <dbReference type="ARBA" id="ARBA00022741"/>
    </source>
</evidence>
<dbReference type="SMART" id="SM00490">
    <property type="entry name" value="HELICc"/>
    <property type="match status" value="1"/>
</dbReference>
<dbReference type="FunFam" id="3.40.50.300:FF:000190">
    <property type="entry name" value="ATP-dependent RNA helicase"/>
    <property type="match status" value="1"/>
</dbReference>
<feature type="region of interest" description="Disordered" evidence="6">
    <location>
        <begin position="420"/>
        <end position="454"/>
    </location>
</feature>
<keyword evidence="3 9" id="KW-0347">Helicase</keyword>
<dbReference type="InterPro" id="IPR001650">
    <property type="entry name" value="Helicase_C-like"/>
</dbReference>
<evidence type="ECO:0000256" key="4">
    <source>
        <dbReference type="ARBA" id="ARBA00022840"/>
    </source>
</evidence>
<dbReference type="Gene3D" id="3.40.50.300">
    <property type="entry name" value="P-loop containing nucleotide triphosphate hydrolases"/>
    <property type="match status" value="2"/>
</dbReference>
<dbReference type="PANTHER" id="PTHR12131:SF1">
    <property type="entry name" value="ATP-DEPENDENT RNA HELICASE SUPV3L1, MITOCHONDRIAL-RELATED"/>
    <property type="match status" value="1"/>
</dbReference>
<proteinExistence type="predicted"/>
<reference evidence="9" key="1">
    <citation type="journal article" date="2019" name="Science">
        <title>Mutation of a bHLH transcription factor allowed almond domestication.</title>
        <authorList>
            <person name="Sanchez-Perez R."/>
            <person name="Pavan S."/>
            <person name="Mazzeo R."/>
            <person name="Moldovan C."/>
            <person name="Aiese Cigliano R."/>
            <person name="Del Cueto J."/>
            <person name="Ricciardi F."/>
            <person name="Lotti C."/>
            <person name="Ricciardi L."/>
            <person name="Dicenta F."/>
            <person name="Lopez-Marques R.L."/>
            <person name="Lindberg Moller B."/>
        </authorList>
    </citation>
    <scope>NUCLEOTIDE SEQUENCE</scope>
</reference>
<evidence type="ECO:0000256" key="2">
    <source>
        <dbReference type="ARBA" id="ARBA00022801"/>
    </source>
</evidence>
<gene>
    <name evidence="9" type="ORF">Prudu_002353</name>
</gene>
<keyword evidence="1" id="KW-0547">Nucleotide-binding</keyword>
<evidence type="ECO:0000259" key="7">
    <source>
        <dbReference type="PROSITE" id="PS51192"/>
    </source>
</evidence>
<keyword evidence="4" id="KW-0067">ATP-binding</keyword>
<dbReference type="GO" id="GO:0004386">
    <property type="term" value="F:helicase activity"/>
    <property type="evidence" value="ECO:0007669"/>
    <property type="project" value="UniProtKB-KW"/>
</dbReference>
<dbReference type="GO" id="GO:0055087">
    <property type="term" value="C:Ski complex"/>
    <property type="evidence" value="ECO:0007669"/>
    <property type="project" value="TreeGrafter"/>
</dbReference>